<feature type="region of interest" description="Disordered" evidence="1">
    <location>
        <begin position="503"/>
        <end position="522"/>
    </location>
</feature>
<feature type="compositionally biased region" description="Acidic residues" evidence="1">
    <location>
        <begin position="566"/>
        <end position="579"/>
    </location>
</feature>
<reference evidence="2 3" key="1">
    <citation type="submission" date="2016-07" db="EMBL/GenBank/DDBJ databases">
        <title>Draft genome of the white-rot fungus Obba rivulosa 3A-2.</title>
        <authorList>
            <consortium name="DOE Joint Genome Institute"/>
            <person name="Miettinen O."/>
            <person name="Riley R."/>
            <person name="Acob R."/>
            <person name="Barry K."/>
            <person name="Cullen D."/>
            <person name="De Vries R."/>
            <person name="Hainaut M."/>
            <person name="Hatakka A."/>
            <person name="Henrissat B."/>
            <person name="Hilden K."/>
            <person name="Kuo R."/>
            <person name="Labutti K."/>
            <person name="Lipzen A."/>
            <person name="Makela M.R."/>
            <person name="Sandor L."/>
            <person name="Spatafora J.W."/>
            <person name="Grigoriev I.V."/>
            <person name="Hibbett D.S."/>
        </authorList>
    </citation>
    <scope>NUCLEOTIDE SEQUENCE [LARGE SCALE GENOMIC DNA]</scope>
    <source>
        <strain evidence="2 3">3A-2</strain>
    </source>
</reference>
<organism evidence="2 3">
    <name type="scientific">Obba rivulosa</name>
    <dbReference type="NCBI Taxonomy" id="1052685"/>
    <lineage>
        <taxon>Eukaryota</taxon>
        <taxon>Fungi</taxon>
        <taxon>Dikarya</taxon>
        <taxon>Basidiomycota</taxon>
        <taxon>Agaricomycotina</taxon>
        <taxon>Agaricomycetes</taxon>
        <taxon>Polyporales</taxon>
        <taxon>Gelatoporiaceae</taxon>
        <taxon>Obba</taxon>
    </lineage>
</organism>
<evidence type="ECO:0000256" key="1">
    <source>
        <dbReference type="SAM" id="MobiDB-lite"/>
    </source>
</evidence>
<evidence type="ECO:0000313" key="3">
    <source>
        <dbReference type="Proteomes" id="UP000250043"/>
    </source>
</evidence>
<dbReference type="Proteomes" id="UP000250043">
    <property type="component" value="Unassembled WGS sequence"/>
</dbReference>
<gene>
    <name evidence="2" type="ORF">OBBRIDRAFT_721018</name>
</gene>
<dbReference type="OrthoDB" id="2527864at2759"/>
<keyword evidence="3" id="KW-1185">Reference proteome</keyword>
<dbReference type="EMBL" id="KV722337">
    <property type="protein sequence ID" value="OCH95199.1"/>
    <property type="molecule type" value="Genomic_DNA"/>
</dbReference>
<feature type="region of interest" description="Disordered" evidence="1">
    <location>
        <begin position="355"/>
        <end position="406"/>
    </location>
</feature>
<dbReference type="Gene3D" id="1.10.472.170">
    <property type="match status" value="1"/>
</dbReference>
<proteinExistence type="predicted"/>
<feature type="compositionally biased region" description="Polar residues" evidence="1">
    <location>
        <begin position="371"/>
        <end position="382"/>
    </location>
</feature>
<sequence>MSGRCEECGASTTWDPELGSSICTHCGTLADPTQSVLTSHLEPAESTRESTFWNAIQGSTLKGSSGWALAGQSKEARDRRNQLAMHDFIRSIAMRLSQPGLIPRSQGVFDQAMSKGRYRWGKKAKLAAGAAVAIASRESRKSDSLRDIAYLLDEPPTALSRMFTTVIELLQLDLTPADPAVHLHALQTHMFSLIEGPSPSIALPTQLTASLKPLIPRLSAVLRTAESLSALVSRTGSLSHLPTPPTAAALLILALEAELLDSLPHAGALAQALGSRFGVSKAVVMQRYKVVYGAIEQWIKEVPWLESYERSRGGGRSKVAKRVVVARGLKDVVQFQEDIWRKRLEAEARPQVILELEGEEDPEPSGEPTDVYQNRSGTSDVPTATKAEMVNYPPSRNKRKSRHDRQLADASQFLLDPLMSGASSASADAPALLSHLLSAEESVLPHIFTKAPTRLQMLTASRGGATEEQILDEELFEEGELDDLIRDAGEINVLRVALGWDHASGPAEGAEDQGSGRGRGVKRKLAQITGGHDGVGDDAEIEAGRIRGSKRINMEALARVLRPESPVDDFGDEGDEETAQNDTRDHDRFIPPTSANDEEVVEDWRPLSPGGEVMATEDRYDI</sequence>
<evidence type="ECO:0000313" key="2">
    <source>
        <dbReference type="EMBL" id="OCH95199.1"/>
    </source>
</evidence>
<name>A0A8E2DSU9_9APHY</name>
<accession>A0A8E2DSU9</accession>
<feature type="region of interest" description="Disordered" evidence="1">
    <location>
        <begin position="563"/>
        <end position="601"/>
    </location>
</feature>
<dbReference type="AlphaFoldDB" id="A0A8E2DSU9"/>
<protein>
    <recommendedName>
        <fullName evidence="4">TFIIB-type domain-containing protein</fullName>
    </recommendedName>
</protein>
<evidence type="ECO:0008006" key="4">
    <source>
        <dbReference type="Google" id="ProtNLM"/>
    </source>
</evidence>